<keyword evidence="4" id="KW-0347">Helicase</keyword>
<protein>
    <submittedName>
        <fullName evidence="9">AAA domain-containing protein</fullName>
    </submittedName>
</protein>
<feature type="domain" description="DNA2/NAM7 helicase helicase" evidence="7">
    <location>
        <begin position="925"/>
        <end position="986"/>
    </location>
</feature>
<feature type="domain" description="DNA2/NAM7 helicase-like C-terminal" evidence="8">
    <location>
        <begin position="1045"/>
        <end position="1244"/>
    </location>
</feature>
<evidence type="ECO:0000256" key="3">
    <source>
        <dbReference type="ARBA" id="ARBA00022801"/>
    </source>
</evidence>
<reference evidence="9 10" key="1">
    <citation type="submission" date="2024-06" db="EMBL/GenBank/DDBJ databases">
        <title>The Natural Products Discovery Center: Release of the First 8490 Sequenced Strains for Exploring Actinobacteria Biosynthetic Diversity.</title>
        <authorList>
            <person name="Kalkreuter E."/>
            <person name="Kautsar S.A."/>
            <person name="Yang D."/>
            <person name="Bader C.D."/>
            <person name="Teijaro C.N."/>
            <person name="Fluegel L."/>
            <person name="Davis C.M."/>
            <person name="Simpson J.R."/>
            <person name="Lauterbach L."/>
            <person name="Steele A.D."/>
            <person name="Gui C."/>
            <person name="Meng S."/>
            <person name="Li G."/>
            <person name="Viehrig K."/>
            <person name="Ye F."/>
            <person name="Su P."/>
            <person name="Kiefer A.F."/>
            <person name="Nichols A."/>
            <person name="Cepeda A.J."/>
            <person name="Yan W."/>
            <person name="Fan B."/>
            <person name="Jiang Y."/>
            <person name="Adhikari A."/>
            <person name="Zheng C.-J."/>
            <person name="Schuster L."/>
            <person name="Cowan T.M."/>
            <person name="Smanski M.J."/>
            <person name="Chevrette M.G."/>
            <person name="De Carvalho L.P.S."/>
            <person name="Shen B."/>
        </authorList>
    </citation>
    <scope>NUCLEOTIDE SEQUENCE [LARGE SCALE GENOMIC DNA]</scope>
    <source>
        <strain evidence="9 10">NPDC045974</strain>
    </source>
</reference>
<gene>
    <name evidence="9" type="ORF">AB0A88_08860</name>
</gene>
<evidence type="ECO:0000256" key="1">
    <source>
        <dbReference type="ARBA" id="ARBA00007913"/>
    </source>
</evidence>
<evidence type="ECO:0000259" key="7">
    <source>
        <dbReference type="Pfam" id="PF13086"/>
    </source>
</evidence>
<keyword evidence="2" id="KW-0547">Nucleotide-binding</keyword>
<dbReference type="Proteomes" id="UP001551329">
    <property type="component" value="Unassembled WGS sequence"/>
</dbReference>
<keyword evidence="3" id="KW-0378">Hydrolase</keyword>
<dbReference type="EMBL" id="JBEZAE010000004">
    <property type="protein sequence ID" value="MEU7070239.1"/>
    <property type="molecule type" value="Genomic_DNA"/>
</dbReference>
<dbReference type="InterPro" id="IPR041679">
    <property type="entry name" value="DNA2/NAM7-like_C"/>
</dbReference>
<feature type="compositionally biased region" description="Low complexity" evidence="6">
    <location>
        <begin position="190"/>
        <end position="202"/>
    </location>
</feature>
<feature type="region of interest" description="Disordered" evidence="6">
    <location>
        <begin position="639"/>
        <end position="658"/>
    </location>
</feature>
<keyword evidence="10" id="KW-1185">Reference proteome</keyword>
<feature type="region of interest" description="Disordered" evidence="6">
    <location>
        <begin position="188"/>
        <end position="215"/>
    </location>
</feature>
<proteinExistence type="inferred from homology"/>
<evidence type="ECO:0000256" key="6">
    <source>
        <dbReference type="SAM" id="MobiDB-lite"/>
    </source>
</evidence>
<evidence type="ECO:0000256" key="4">
    <source>
        <dbReference type="ARBA" id="ARBA00022806"/>
    </source>
</evidence>
<dbReference type="InterPro" id="IPR041677">
    <property type="entry name" value="DNA2/NAM7_AAA_11"/>
</dbReference>
<name>A0ABV3C635_9ACTN</name>
<evidence type="ECO:0000313" key="10">
    <source>
        <dbReference type="Proteomes" id="UP001551329"/>
    </source>
</evidence>
<comment type="caution">
    <text evidence="9">The sequence shown here is derived from an EMBL/GenBank/DDBJ whole genome shotgun (WGS) entry which is preliminary data.</text>
</comment>
<evidence type="ECO:0000256" key="2">
    <source>
        <dbReference type="ARBA" id="ARBA00022741"/>
    </source>
</evidence>
<organism evidence="9 10">
    <name type="scientific">Streptomyces narbonensis</name>
    <dbReference type="NCBI Taxonomy" id="67333"/>
    <lineage>
        <taxon>Bacteria</taxon>
        <taxon>Bacillati</taxon>
        <taxon>Actinomycetota</taxon>
        <taxon>Actinomycetes</taxon>
        <taxon>Kitasatosporales</taxon>
        <taxon>Streptomycetaceae</taxon>
        <taxon>Streptomyces</taxon>
    </lineage>
</organism>
<dbReference type="InterPro" id="IPR050534">
    <property type="entry name" value="Coronavir_polyprotein_1ab"/>
</dbReference>
<comment type="similarity">
    <text evidence="1">Belongs to the DNA2/NAM7 helicase family.</text>
</comment>
<dbReference type="PANTHER" id="PTHR43788">
    <property type="entry name" value="DNA2/NAM7 HELICASE FAMILY MEMBER"/>
    <property type="match status" value="1"/>
</dbReference>
<keyword evidence="5" id="KW-0067">ATP-binding</keyword>
<sequence>MSDGAVSRHAAHDSVDLVRYWRAVELFSPPPLPRPPRTGARVSAREWVQQLDVRPGQAWPLLPWEPAHPLQRERIDTSKEVWRHTVYGGVFPLSAIREALERAFGGGEEDYAGTRQKGETSVFSLTVDDQGVLLDGATTFSSCAWATGRVRDPGPENPEWLDGFEDAEAACGRAIALLTSQDIPYRDEASASVPSPVGVPAPRSEGSPPVAPSPGRGWQAIVREVLGSAAAGALGVLIGDLGAGIVAGALRPVGRRVVERIRGDSSVVQTPQPSAPVAPVVRTSATGDDLADGLTDDATEEAESTGRPVQLPDLVAFAAHVADLCGVHDLLSPHNIRIHSRRVRRRKDGSLPDAEPAFLNSLLPQDLQRVIDAADTDAAGGYGRGLTAYLADSRTVPRSVRVDVRAAPRTVLEKVAPSDIPLGRWPAPTAHPLALSQQFAVNRVMAELGTGAGLFSVNGPPGTGKTTMLRDLIASIVVQRATALAALDAPGQAFDGQVTWQDEGRTRSVRKLRPELTGHEIVVASSNNGAVENITTELPSLSAIGDEWTSEASYFLDLAVTLLDGAPAWGAVAAPLGKAEKRKEFMDRYWWGDKPEPEGGPGHASRSTASRGGRSSRATDKPKIPGMQYVLQGLERAPSLADPPAHERFPGAGSGRLTPVPDGAAPVADWAKAKTAFQAAVRVAEALRTQRGSAWSALRSVDGLVQAVHRAEAAEESARTSQDEIRRLQRDARYAVEASDAECRLSESLWEAHRATPRPGGWPGRQRDAARRDWRAAGDLLESRRNRARDAAGRRRVDLTVATTALTQAEDCVRSAQAETIRATAALREARQALALARTEWPDHVPDDWDTLADEERELFAPWSDPEFCAARTRVFLAALDLHRAFVVSQAGTVRTNLRHLKETFAGVLPEEPTQVVWQTLFLLLPVVSTTFASCGRLFQKLGRESLGWLLVDEAGQATPQAAVGALWRSRRAVVVGDPLQLEPVVQLPLSVQQRLRSAYGVAEEWMPSLTSAQRVADRTNCWGTTVEYRQADGETEAVWVGSPLRVHRRCERTVFELSNDIAYDGLMVYGTKERLFPGPEQCDACRRTGQEGCGACAYPISCWVDVASGEARGKWVPEEGEALAQMLRKLHHEWAIGLDRVRILSPFRDVVVGCERTVRDMNLDTRTPEGMDPAAHRKQVSDFQDHNIGTVHTMQGKEADVVFLVLGTHPREGVRARQWAAATPHLLNVAVSRAKRRLFVIGNWEQWCKEPYFDILADPARLPRRVWPGRSGQGRP</sequence>
<dbReference type="RefSeq" id="WP_358474255.1">
    <property type="nucleotide sequence ID" value="NZ_JBEZAE010000004.1"/>
</dbReference>
<feature type="compositionally biased region" description="Acidic residues" evidence="6">
    <location>
        <begin position="289"/>
        <end position="303"/>
    </location>
</feature>
<dbReference type="SUPFAM" id="SSF52540">
    <property type="entry name" value="P-loop containing nucleoside triphosphate hydrolases"/>
    <property type="match status" value="1"/>
</dbReference>
<dbReference type="InterPro" id="IPR027417">
    <property type="entry name" value="P-loop_NTPase"/>
</dbReference>
<dbReference type="Pfam" id="PF13086">
    <property type="entry name" value="AAA_11"/>
    <property type="match status" value="1"/>
</dbReference>
<feature type="region of interest" description="Disordered" evidence="6">
    <location>
        <begin position="265"/>
        <end position="307"/>
    </location>
</feature>
<evidence type="ECO:0000256" key="5">
    <source>
        <dbReference type="ARBA" id="ARBA00022840"/>
    </source>
</evidence>
<evidence type="ECO:0000259" key="8">
    <source>
        <dbReference type="Pfam" id="PF13087"/>
    </source>
</evidence>
<dbReference type="Gene3D" id="3.40.50.300">
    <property type="entry name" value="P-loop containing nucleotide triphosphate hydrolases"/>
    <property type="match status" value="3"/>
</dbReference>
<dbReference type="Pfam" id="PF13087">
    <property type="entry name" value="AAA_12"/>
    <property type="match status" value="1"/>
</dbReference>
<feature type="region of interest" description="Disordered" evidence="6">
    <location>
        <begin position="592"/>
        <end position="624"/>
    </location>
</feature>
<accession>A0ABV3C635</accession>
<evidence type="ECO:0000313" key="9">
    <source>
        <dbReference type="EMBL" id="MEU7070239.1"/>
    </source>
</evidence>
<dbReference type="PANTHER" id="PTHR43788:SF8">
    <property type="entry name" value="DNA-BINDING PROTEIN SMUBP-2"/>
    <property type="match status" value="1"/>
</dbReference>
<feature type="compositionally biased region" description="Low complexity" evidence="6">
    <location>
        <begin position="604"/>
        <end position="616"/>
    </location>
</feature>